<comment type="subcellular location">
    <subcellularLocation>
        <location evidence="6">Cell membrane</location>
        <topology evidence="6">Multi-pass membrane protein</topology>
    </subcellularLocation>
    <subcellularLocation>
        <location evidence="1">Membrane</location>
        <topology evidence="1">Multi-pass membrane protein</topology>
    </subcellularLocation>
</comment>
<dbReference type="EMBL" id="CP090958">
    <property type="protein sequence ID" value="WGW11540.1"/>
    <property type="molecule type" value="Genomic_DNA"/>
</dbReference>
<dbReference type="InterPro" id="IPR051204">
    <property type="entry name" value="ABC_transp_perm/SBD"/>
</dbReference>
<dbReference type="Gene3D" id="1.10.3720.10">
    <property type="entry name" value="MetI-like"/>
    <property type="match status" value="1"/>
</dbReference>
<evidence type="ECO:0000256" key="2">
    <source>
        <dbReference type="ARBA" id="ARBA00022448"/>
    </source>
</evidence>
<feature type="transmembrane region" description="Helical" evidence="6">
    <location>
        <begin position="223"/>
        <end position="245"/>
    </location>
</feature>
<feature type="transmembrane region" description="Helical" evidence="6">
    <location>
        <begin position="176"/>
        <end position="203"/>
    </location>
</feature>
<evidence type="ECO:0000313" key="9">
    <source>
        <dbReference type="EMBL" id="WGW11540.1"/>
    </source>
</evidence>
<keyword evidence="4 6" id="KW-1133">Transmembrane helix</keyword>
<dbReference type="InterPro" id="IPR035906">
    <property type="entry name" value="MetI-like_sf"/>
</dbReference>
<dbReference type="PROSITE" id="PS50928">
    <property type="entry name" value="ABC_TM1"/>
    <property type="match status" value="1"/>
</dbReference>
<keyword evidence="10" id="KW-1185">Reference proteome</keyword>
<keyword evidence="2 6" id="KW-0813">Transport</keyword>
<evidence type="ECO:0000313" key="10">
    <source>
        <dbReference type="Proteomes" id="UP001209083"/>
    </source>
</evidence>
<evidence type="ECO:0000259" key="8">
    <source>
        <dbReference type="PROSITE" id="PS50928"/>
    </source>
</evidence>
<dbReference type="Pfam" id="PF00528">
    <property type="entry name" value="BPD_transp_1"/>
    <property type="match status" value="1"/>
</dbReference>
<reference evidence="9 10" key="1">
    <citation type="submission" date="2023-05" db="EMBL/GenBank/DDBJ databases">
        <title>Lithophilousrod everest ZFBP1038 complete genpme.</title>
        <authorList>
            <person name="Tian M."/>
        </authorList>
    </citation>
    <scope>NUCLEOTIDE SEQUENCE [LARGE SCALE GENOMIC DNA]</scope>
    <source>
        <strain evidence="9 10">ZFBP1038</strain>
    </source>
</reference>
<evidence type="ECO:0000256" key="3">
    <source>
        <dbReference type="ARBA" id="ARBA00022692"/>
    </source>
</evidence>
<comment type="similarity">
    <text evidence="6">Belongs to the binding-protein-dependent transport system permease family.</text>
</comment>
<evidence type="ECO:0000256" key="4">
    <source>
        <dbReference type="ARBA" id="ARBA00022989"/>
    </source>
</evidence>
<dbReference type="Proteomes" id="UP001209083">
    <property type="component" value="Chromosome"/>
</dbReference>
<feature type="transmembrane region" description="Helical" evidence="6">
    <location>
        <begin position="119"/>
        <end position="140"/>
    </location>
</feature>
<dbReference type="RefSeq" id="WP_349638330.1">
    <property type="nucleotide sequence ID" value="NZ_CP090958.1"/>
</dbReference>
<gene>
    <name evidence="9" type="ORF">LWF01_15820</name>
</gene>
<feature type="domain" description="ABC transmembrane type-1" evidence="8">
    <location>
        <begin position="62"/>
        <end position="245"/>
    </location>
</feature>
<keyword evidence="5 6" id="KW-0472">Membrane</keyword>
<dbReference type="PANTHER" id="PTHR30177">
    <property type="entry name" value="GLYCINE BETAINE/L-PROLINE TRANSPORT SYSTEM PERMEASE PROTEIN PROW"/>
    <property type="match status" value="1"/>
</dbReference>
<organism evidence="9 10">
    <name type="scientific">Saxibacter everestensis</name>
    <dbReference type="NCBI Taxonomy" id="2909229"/>
    <lineage>
        <taxon>Bacteria</taxon>
        <taxon>Bacillati</taxon>
        <taxon>Actinomycetota</taxon>
        <taxon>Actinomycetes</taxon>
        <taxon>Micrococcales</taxon>
        <taxon>Brevibacteriaceae</taxon>
        <taxon>Saxibacter</taxon>
    </lineage>
</organism>
<evidence type="ECO:0000256" key="6">
    <source>
        <dbReference type="RuleBase" id="RU363032"/>
    </source>
</evidence>
<feature type="chain" id="PRO_5047038064" evidence="7">
    <location>
        <begin position="25"/>
        <end position="256"/>
    </location>
</feature>
<evidence type="ECO:0000256" key="7">
    <source>
        <dbReference type="SAM" id="SignalP"/>
    </source>
</evidence>
<dbReference type="SUPFAM" id="SSF161098">
    <property type="entry name" value="MetI-like"/>
    <property type="match status" value="1"/>
</dbReference>
<keyword evidence="7" id="KW-0732">Signal</keyword>
<sequence>MSAAALSAASAASGLLSAPAAVTAASPVIPDYGDASQCVQNNGLFCGDWFVQQWPVIFAPALLSHIMMTLIAVVIGFIIAFAAALYAHRMQWFAGPFGAVSAFLYTLPPLALFQLLVPITGLTLLTVEIALVAFTLMILFRATIAGLNNVSPDVRRAGVGMGLTRGQILRRIELPLAIPSIISGLRIATVLTVSIATIAAFVIDTGLGSPILKAISSPFNTQFIGAGALAVLLAFAFDGVLALLGRLLSPWTKARA</sequence>
<proteinExistence type="inferred from homology"/>
<evidence type="ECO:0000256" key="1">
    <source>
        <dbReference type="ARBA" id="ARBA00004141"/>
    </source>
</evidence>
<dbReference type="CDD" id="cd06261">
    <property type="entry name" value="TM_PBP2"/>
    <property type="match status" value="1"/>
</dbReference>
<feature type="transmembrane region" description="Helical" evidence="6">
    <location>
        <begin position="93"/>
        <end position="113"/>
    </location>
</feature>
<dbReference type="PANTHER" id="PTHR30177:SF30">
    <property type="entry name" value="GLYCINE BETAINE UPTAKE SYSTEM PERMEASE PROTEIN YEHY"/>
    <property type="match status" value="1"/>
</dbReference>
<feature type="signal peptide" evidence="7">
    <location>
        <begin position="1"/>
        <end position="24"/>
    </location>
</feature>
<keyword evidence="3 6" id="KW-0812">Transmembrane</keyword>
<protein>
    <submittedName>
        <fullName evidence="9">ABC transporter permease</fullName>
    </submittedName>
</protein>
<dbReference type="InterPro" id="IPR000515">
    <property type="entry name" value="MetI-like"/>
</dbReference>
<feature type="transmembrane region" description="Helical" evidence="6">
    <location>
        <begin position="57"/>
        <end position="86"/>
    </location>
</feature>
<evidence type="ECO:0000256" key="5">
    <source>
        <dbReference type="ARBA" id="ARBA00023136"/>
    </source>
</evidence>
<name>A0ABY8QTN9_9MICO</name>
<accession>A0ABY8QTN9</accession>